<dbReference type="Pfam" id="PF00160">
    <property type="entry name" value="Pro_isomerase"/>
    <property type="match status" value="1"/>
</dbReference>
<dbReference type="PROSITE" id="PS50072">
    <property type="entry name" value="CSA_PPIASE_2"/>
    <property type="match status" value="1"/>
</dbReference>
<comment type="catalytic activity">
    <reaction evidence="4">
        <text>[protein]-peptidylproline (omega=180) = [protein]-peptidylproline (omega=0)</text>
        <dbReference type="Rhea" id="RHEA:16237"/>
        <dbReference type="Rhea" id="RHEA-COMP:10747"/>
        <dbReference type="Rhea" id="RHEA-COMP:10748"/>
        <dbReference type="ChEBI" id="CHEBI:83833"/>
        <dbReference type="ChEBI" id="CHEBI:83834"/>
        <dbReference type="EC" id="5.2.1.8"/>
    </reaction>
</comment>
<dbReference type="CDD" id="cd00317">
    <property type="entry name" value="cyclophilin"/>
    <property type="match status" value="1"/>
</dbReference>
<dbReference type="SUPFAM" id="SSF50891">
    <property type="entry name" value="Cyclophilin-like"/>
    <property type="match status" value="1"/>
</dbReference>
<dbReference type="PROSITE" id="PS00170">
    <property type="entry name" value="CSA_PPIASE_1"/>
    <property type="match status" value="1"/>
</dbReference>
<dbReference type="PANTHER" id="PTHR45625">
    <property type="entry name" value="PEPTIDYL-PROLYL CIS-TRANS ISOMERASE-RELATED"/>
    <property type="match status" value="1"/>
</dbReference>
<protein>
    <recommendedName>
        <fullName evidence="4">Peptidyl-prolyl cis-trans isomerase</fullName>
        <shortName evidence="4">PPIase</shortName>
        <ecNumber evidence="4">5.2.1.8</ecNumber>
    </recommendedName>
</protein>
<sequence length="190" mass="19827">MKLTFALPLLALLSAPALAQAPAATPAPLPINAPAAVAADLSNRWTIELSSGGTVVVQLRPDAAPQAVERIKTLTRQGFYNGLLFHRVIPGFMAQGGDPKGDGTGGSPLPDVKAEFNSLPHLRGTVSAARAASPDSANSQFYIMFVPRISLDGKYTVFGRVISGMNFVDQIAPGEPPAEPTRIVRATLGG</sequence>
<dbReference type="InterPro" id="IPR002130">
    <property type="entry name" value="Cyclophilin-type_PPIase_dom"/>
</dbReference>
<comment type="similarity">
    <text evidence="1 4">Belongs to the cyclophilin-type PPIase family.</text>
</comment>
<evidence type="ECO:0000256" key="4">
    <source>
        <dbReference type="RuleBase" id="RU363019"/>
    </source>
</evidence>
<evidence type="ECO:0000259" key="5">
    <source>
        <dbReference type="PROSITE" id="PS50072"/>
    </source>
</evidence>
<organism evidence="6 7">
    <name type="scientific">Sphingomonas glaciei</name>
    <dbReference type="NCBI Taxonomy" id="2938948"/>
    <lineage>
        <taxon>Bacteria</taxon>
        <taxon>Pseudomonadati</taxon>
        <taxon>Pseudomonadota</taxon>
        <taxon>Alphaproteobacteria</taxon>
        <taxon>Sphingomonadales</taxon>
        <taxon>Sphingomonadaceae</taxon>
        <taxon>Sphingomonas</taxon>
    </lineage>
</organism>
<evidence type="ECO:0000313" key="6">
    <source>
        <dbReference type="EMBL" id="UUR08802.1"/>
    </source>
</evidence>
<dbReference type="InterPro" id="IPR020892">
    <property type="entry name" value="Cyclophilin-type_PPIase_CS"/>
</dbReference>
<dbReference type="InterPro" id="IPR044666">
    <property type="entry name" value="Cyclophilin_A-like"/>
</dbReference>
<evidence type="ECO:0000256" key="2">
    <source>
        <dbReference type="ARBA" id="ARBA00023110"/>
    </source>
</evidence>
<dbReference type="GO" id="GO:0016853">
    <property type="term" value="F:isomerase activity"/>
    <property type="evidence" value="ECO:0007669"/>
    <property type="project" value="UniProtKB-KW"/>
</dbReference>
<dbReference type="EMBL" id="CP097253">
    <property type="protein sequence ID" value="UUR08802.1"/>
    <property type="molecule type" value="Genomic_DNA"/>
</dbReference>
<dbReference type="PRINTS" id="PR00153">
    <property type="entry name" value="CSAPPISMRASE"/>
</dbReference>
<reference evidence="6 7" key="1">
    <citation type="submission" date="2022-05" db="EMBL/GenBank/DDBJ databases">
        <title>S8-45 Sphingomonas ultraviolaceadurans.</title>
        <authorList>
            <person name="Liu Y."/>
        </authorList>
    </citation>
    <scope>NUCLEOTIDE SEQUENCE [LARGE SCALE GENOMIC DNA]</scope>
    <source>
        <strain evidence="6 7">S8-45</strain>
    </source>
</reference>
<evidence type="ECO:0000313" key="7">
    <source>
        <dbReference type="Proteomes" id="UP000831921"/>
    </source>
</evidence>
<keyword evidence="3 4" id="KW-0413">Isomerase</keyword>
<keyword evidence="7" id="KW-1185">Reference proteome</keyword>
<proteinExistence type="inferred from homology"/>
<dbReference type="Proteomes" id="UP000831921">
    <property type="component" value="Chromosome"/>
</dbReference>
<dbReference type="InterPro" id="IPR029000">
    <property type="entry name" value="Cyclophilin-like_dom_sf"/>
</dbReference>
<dbReference type="RefSeq" id="WP_249504573.1">
    <property type="nucleotide sequence ID" value="NZ_CP097253.1"/>
</dbReference>
<dbReference type="PANTHER" id="PTHR45625:SF4">
    <property type="entry name" value="PEPTIDYLPROLYL ISOMERASE DOMAIN AND WD REPEAT-CONTAINING PROTEIN 1"/>
    <property type="match status" value="1"/>
</dbReference>
<name>A0ABY5MWH1_9SPHN</name>
<comment type="function">
    <text evidence="4">PPIases accelerate the folding of proteins. It catalyzes the cis-trans isomerization of proline imidic peptide bonds in oligopeptides.</text>
</comment>
<accession>A0ABY5MWH1</accession>
<keyword evidence="4" id="KW-0732">Signal</keyword>
<gene>
    <name evidence="6" type="ORF">M1K48_03980</name>
</gene>
<feature type="chain" id="PRO_5044977769" description="Peptidyl-prolyl cis-trans isomerase" evidence="4">
    <location>
        <begin position="20"/>
        <end position="190"/>
    </location>
</feature>
<feature type="domain" description="PPIase cyclophilin-type" evidence="5">
    <location>
        <begin position="53"/>
        <end position="171"/>
    </location>
</feature>
<evidence type="ECO:0000256" key="1">
    <source>
        <dbReference type="ARBA" id="ARBA00007365"/>
    </source>
</evidence>
<evidence type="ECO:0000256" key="3">
    <source>
        <dbReference type="ARBA" id="ARBA00023235"/>
    </source>
</evidence>
<dbReference type="EC" id="5.2.1.8" evidence="4"/>
<feature type="signal peptide" evidence="4">
    <location>
        <begin position="1"/>
        <end position="19"/>
    </location>
</feature>
<dbReference type="Gene3D" id="2.40.100.10">
    <property type="entry name" value="Cyclophilin-like"/>
    <property type="match status" value="1"/>
</dbReference>
<keyword evidence="2 4" id="KW-0697">Rotamase</keyword>